<sequence length="76" mass="8737">MRVELKEAYRIYDKEIKVSESTWLQFLLLGVLSVVTFTKESQSGWMEQGKMEKKDVGDEDVNEGSLGSVDRGSRYE</sequence>
<proteinExistence type="predicted"/>
<evidence type="ECO:0000256" key="1">
    <source>
        <dbReference type="SAM" id="MobiDB-lite"/>
    </source>
</evidence>
<organism evidence="2 3">
    <name type="scientific">Petrolisthes manimaculis</name>
    <dbReference type="NCBI Taxonomy" id="1843537"/>
    <lineage>
        <taxon>Eukaryota</taxon>
        <taxon>Metazoa</taxon>
        <taxon>Ecdysozoa</taxon>
        <taxon>Arthropoda</taxon>
        <taxon>Crustacea</taxon>
        <taxon>Multicrustacea</taxon>
        <taxon>Malacostraca</taxon>
        <taxon>Eumalacostraca</taxon>
        <taxon>Eucarida</taxon>
        <taxon>Decapoda</taxon>
        <taxon>Pleocyemata</taxon>
        <taxon>Anomura</taxon>
        <taxon>Galatheoidea</taxon>
        <taxon>Porcellanidae</taxon>
        <taxon>Petrolisthes</taxon>
    </lineage>
</organism>
<feature type="region of interest" description="Disordered" evidence="1">
    <location>
        <begin position="42"/>
        <end position="76"/>
    </location>
</feature>
<accession>A0AAE1QA72</accession>
<evidence type="ECO:0000313" key="3">
    <source>
        <dbReference type="Proteomes" id="UP001292094"/>
    </source>
</evidence>
<dbReference type="EMBL" id="JAWZYT010000592">
    <property type="protein sequence ID" value="KAK4321417.1"/>
    <property type="molecule type" value="Genomic_DNA"/>
</dbReference>
<protein>
    <submittedName>
        <fullName evidence="2">Uncharacterized protein</fullName>
    </submittedName>
</protein>
<comment type="caution">
    <text evidence="2">The sequence shown here is derived from an EMBL/GenBank/DDBJ whole genome shotgun (WGS) entry which is preliminary data.</text>
</comment>
<name>A0AAE1QA72_9EUCA</name>
<dbReference type="AlphaFoldDB" id="A0AAE1QA72"/>
<dbReference type="Proteomes" id="UP001292094">
    <property type="component" value="Unassembled WGS sequence"/>
</dbReference>
<evidence type="ECO:0000313" key="2">
    <source>
        <dbReference type="EMBL" id="KAK4321417.1"/>
    </source>
</evidence>
<keyword evidence="3" id="KW-1185">Reference proteome</keyword>
<reference evidence="2" key="1">
    <citation type="submission" date="2023-11" db="EMBL/GenBank/DDBJ databases">
        <title>Genome assemblies of two species of porcelain crab, Petrolisthes cinctipes and Petrolisthes manimaculis (Anomura: Porcellanidae).</title>
        <authorList>
            <person name="Angst P."/>
        </authorList>
    </citation>
    <scope>NUCLEOTIDE SEQUENCE</scope>
    <source>
        <strain evidence="2">PB745_02</strain>
        <tissue evidence="2">Gill</tissue>
    </source>
</reference>
<gene>
    <name evidence="2" type="ORF">Pmani_007772</name>
</gene>